<keyword evidence="2" id="KW-0496">Mitochondrion</keyword>
<dbReference type="InterPro" id="IPR009069">
    <property type="entry name" value="Cys_alpha_HP_mot_SF"/>
</dbReference>
<dbReference type="SUPFAM" id="SSF47072">
    <property type="entry name" value="Cysteine alpha-hairpin motif"/>
    <property type="match status" value="1"/>
</dbReference>
<dbReference type="InterPro" id="IPR048280">
    <property type="entry name" value="COX6B-like"/>
</dbReference>
<dbReference type="EMBL" id="JASPKZ010007760">
    <property type="protein sequence ID" value="KAJ9582704.1"/>
    <property type="molecule type" value="Genomic_DNA"/>
</dbReference>
<name>A0AAD8EAI1_DIPPU</name>
<comment type="subcellular location">
    <subcellularLocation>
        <location evidence="1">Mitochondrion intermembrane space</location>
    </subcellularLocation>
</comment>
<protein>
    <recommendedName>
        <fullName evidence="5">Coiled-coil-helix-coiled-coil-helix domain-containing protein 7</fullName>
    </recommendedName>
</protein>
<evidence type="ECO:0000256" key="5">
    <source>
        <dbReference type="ARBA" id="ARBA00039509"/>
    </source>
</evidence>
<dbReference type="PROSITE" id="PS51808">
    <property type="entry name" value="CHCH"/>
    <property type="match status" value="1"/>
</dbReference>
<dbReference type="PANTHER" id="PTHR46811:SF1">
    <property type="entry name" value="COILED-COIL-HELIX-COILED-COIL-HELIX DOMAIN-CONTAINING PROTEIN 7"/>
    <property type="match status" value="1"/>
</dbReference>
<accession>A0AAD8EAI1</accession>
<proteinExistence type="inferred from homology"/>
<comment type="caution">
    <text evidence="6">The sequence shown here is derived from an EMBL/GenBank/DDBJ whole genome shotgun (WGS) entry which is preliminary data.</text>
</comment>
<dbReference type="GO" id="GO:0005758">
    <property type="term" value="C:mitochondrial intermembrane space"/>
    <property type="evidence" value="ECO:0007669"/>
    <property type="project" value="UniProtKB-SubCell"/>
</dbReference>
<evidence type="ECO:0000256" key="3">
    <source>
        <dbReference type="ARBA" id="ARBA00023157"/>
    </source>
</evidence>
<evidence type="ECO:0000256" key="1">
    <source>
        <dbReference type="ARBA" id="ARBA00004569"/>
    </source>
</evidence>
<dbReference type="GO" id="GO:0033108">
    <property type="term" value="P:mitochondrial respiratory chain complex assembly"/>
    <property type="evidence" value="ECO:0007669"/>
    <property type="project" value="TreeGrafter"/>
</dbReference>
<reference evidence="6" key="2">
    <citation type="submission" date="2023-05" db="EMBL/GenBank/DDBJ databases">
        <authorList>
            <person name="Fouks B."/>
        </authorList>
    </citation>
    <scope>NUCLEOTIDE SEQUENCE</scope>
    <source>
        <strain evidence="6">Stay&amp;Tobe</strain>
        <tissue evidence="6">Testes</tissue>
    </source>
</reference>
<evidence type="ECO:0000256" key="2">
    <source>
        <dbReference type="ARBA" id="ARBA00023128"/>
    </source>
</evidence>
<dbReference type="InterPro" id="IPR051040">
    <property type="entry name" value="COX23"/>
</dbReference>
<dbReference type="Proteomes" id="UP001233999">
    <property type="component" value="Unassembled WGS sequence"/>
</dbReference>
<gene>
    <name evidence="6" type="ORF">L9F63_022945</name>
</gene>
<organism evidence="6 7">
    <name type="scientific">Diploptera punctata</name>
    <name type="common">Pacific beetle cockroach</name>
    <dbReference type="NCBI Taxonomy" id="6984"/>
    <lineage>
        <taxon>Eukaryota</taxon>
        <taxon>Metazoa</taxon>
        <taxon>Ecdysozoa</taxon>
        <taxon>Arthropoda</taxon>
        <taxon>Hexapoda</taxon>
        <taxon>Insecta</taxon>
        <taxon>Pterygota</taxon>
        <taxon>Neoptera</taxon>
        <taxon>Polyneoptera</taxon>
        <taxon>Dictyoptera</taxon>
        <taxon>Blattodea</taxon>
        <taxon>Blaberoidea</taxon>
        <taxon>Blaberidae</taxon>
        <taxon>Diplopterinae</taxon>
        <taxon>Diploptera</taxon>
    </lineage>
</organism>
<dbReference type="AlphaFoldDB" id="A0AAD8EAI1"/>
<evidence type="ECO:0000313" key="7">
    <source>
        <dbReference type="Proteomes" id="UP001233999"/>
    </source>
</evidence>
<dbReference type="Gene3D" id="1.10.287.1130">
    <property type="entry name" value="CytochromE C oxidase copper chaperone"/>
    <property type="match status" value="1"/>
</dbReference>
<dbReference type="PANTHER" id="PTHR46811">
    <property type="entry name" value="COILED-COIL-HELIX-COILED-COIL-HELIX DOMAIN-CONTAINING PROTEIN 7"/>
    <property type="match status" value="1"/>
</dbReference>
<keyword evidence="3" id="KW-1015">Disulfide bond</keyword>
<evidence type="ECO:0000256" key="4">
    <source>
        <dbReference type="ARBA" id="ARBA00038205"/>
    </source>
</evidence>
<comment type="similarity">
    <text evidence="4">Belongs to the CHCHD7 family.</text>
</comment>
<dbReference type="Pfam" id="PF02297">
    <property type="entry name" value="COX6B"/>
    <property type="match status" value="1"/>
</dbReference>
<keyword evidence="7" id="KW-1185">Reference proteome</keyword>
<reference evidence="6" key="1">
    <citation type="journal article" date="2023" name="IScience">
        <title>Live-bearing cockroach genome reveals convergent evolutionary mechanisms linked to viviparity in insects and beyond.</title>
        <authorList>
            <person name="Fouks B."/>
            <person name="Harrison M.C."/>
            <person name="Mikhailova A.A."/>
            <person name="Marchal E."/>
            <person name="English S."/>
            <person name="Carruthers M."/>
            <person name="Jennings E.C."/>
            <person name="Chiamaka E.L."/>
            <person name="Frigard R.A."/>
            <person name="Pippel M."/>
            <person name="Attardo G.M."/>
            <person name="Benoit J.B."/>
            <person name="Bornberg-Bauer E."/>
            <person name="Tobe S.S."/>
        </authorList>
    </citation>
    <scope>NUCLEOTIDE SEQUENCE</scope>
    <source>
        <strain evidence="6">Stay&amp;Tobe</strain>
    </source>
</reference>
<sequence length="107" mass="12837">MFSGVDSFEQPENPKDRQEFRQKLRKVRNEINNPCVKEHDMVFKCLDKNNYDYEKCNDYFENYKGCKNFWGRLRSERRAKGIIPNLPPPEEREKIRAEYVASKKTGV</sequence>
<evidence type="ECO:0000313" key="6">
    <source>
        <dbReference type="EMBL" id="KAJ9582704.1"/>
    </source>
</evidence>